<proteinExistence type="inferred from homology"/>
<dbReference type="AlphaFoldDB" id="A0A1I3D2W2"/>
<dbReference type="STRING" id="420953.SAMN05192543_10181"/>
<dbReference type="Proteomes" id="UP000199548">
    <property type="component" value="Unassembled WGS sequence"/>
</dbReference>
<dbReference type="RefSeq" id="WP_091006220.1">
    <property type="nucleotide sequence ID" value="NZ_CP041743.1"/>
</dbReference>
<comment type="function">
    <text evidence="2">CyaE is necessary for transport of calmodulin-sensitive adenylate cyclase-hemolysin (cyclolysin).</text>
</comment>
<dbReference type="EMBL" id="FOQU01000001">
    <property type="protein sequence ID" value="SFH81052.1"/>
    <property type="molecule type" value="Genomic_DNA"/>
</dbReference>
<keyword evidence="5" id="KW-1185">Reference proteome</keyword>
<evidence type="ECO:0000256" key="1">
    <source>
        <dbReference type="ARBA" id="ARBA00007613"/>
    </source>
</evidence>
<dbReference type="GO" id="GO:0009279">
    <property type="term" value="C:cell outer membrane"/>
    <property type="evidence" value="ECO:0007669"/>
    <property type="project" value="UniProtKB-SubCell"/>
</dbReference>
<sequence>MSRIVLIVWCFSALLAPQSANAQWPDVYGTRTLVSSTPAAPLLKKASCMADASDYPLELEVAILRAVCANPQARQAWANARAQAAAVGVSEAAYLPTLSATGGYERNTLSTTYDYSAFGIGSQRNSQNSSNRYGMLNLSWVLFDFGKRGAALRQARLLLAAANASQDDALQNVFFDAARAWYAVRDSQASVDAARKTEAITKESLKESTAKHDAGAGTLSDKLQAQTSYRRAVLDRVSAEGDARAAAGTLAVVMGLDANTPVQIAASEPVMDHGEFGQGVDQLIDEAKTRQPKLVAARARLDAARANVDAARAQGRPTISLRSSLTQNNPSYQQQPQSIPVTASRGSAIGIQVTVPLFEGFASGYRVAQAQAQVDAQEADLQNTELQVSLDVWKSYQSLQTDTMNLDNSKDLLADAQRSLEISRGRYKAGVGTFTELLNAQTALADAQKQRVLAVSKWHTARLRLAASLGNLGLWGAN</sequence>
<dbReference type="PIRSF" id="PIRSF001892">
    <property type="entry name" value="CyaE"/>
    <property type="match status" value="1"/>
</dbReference>
<dbReference type="GO" id="GO:0031640">
    <property type="term" value="P:killing of cells of another organism"/>
    <property type="evidence" value="ECO:0007669"/>
    <property type="project" value="UniProtKB-KW"/>
</dbReference>
<accession>A0A1I3D2W2</accession>
<dbReference type="InterPro" id="IPR003423">
    <property type="entry name" value="OMP_efflux"/>
</dbReference>
<dbReference type="GO" id="GO:0015562">
    <property type="term" value="F:efflux transmembrane transporter activity"/>
    <property type="evidence" value="ECO:0007669"/>
    <property type="project" value="InterPro"/>
</dbReference>
<dbReference type="InterPro" id="IPR010131">
    <property type="entry name" value="MdtP/NodT-like"/>
</dbReference>
<comment type="similarity">
    <text evidence="1 2">Belongs to the outer membrane factor (OMF) (TC 1.B.17) family.</text>
</comment>
<dbReference type="Gene3D" id="1.20.1600.10">
    <property type="entry name" value="Outer membrane efflux proteins (OEP)"/>
    <property type="match status" value="1"/>
</dbReference>
<evidence type="ECO:0000313" key="5">
    <source>
        <dbReference type="Proteomes" id="UP000199548"/>
    </source>
</evidence>
<keyword evidence="2" id="KW-0813">Transport</keyword>
<dbReference type="PANTHER" id="PTHR30203">
    <property type="entry name" value="OUTER MEMBRANE CATION EFFLUX PROTEIN"/>
    <property type="match status" value="1"/>
</dbReference>
<evidence type="ECO:0000256" key="2">
    <source>
        <dbReference type="PIRNR" id="PIRNR001892"/>
    </source>
</evidence>
<organism evidence="4 5">
    <name type="scientific">Paraburkholderia megapolitana</name>
    <dbReference type="NCBI Taxonomy" id="420953"/>
    <lineage>
        <taxon>Bacteria</taxon>
        <taxon>Pseudomonadati</taxon>
        <taxon>Pseudomonadota</taxon>
        <taxon>Betaproteobacteria</taxon>
        <taxon>Burkholderiales</taxon>
        <taxon>Burkholderiaceae</taxon>
        <taxon>Paraburkholderia</taxon>
    </lineage>
</organism>
<dbReference type="SUPFAM" id="SSF56954">
    <property type="entry name" value="Outer membrane efflux proteins (OEP)"/>
    <property type="match status" value="1"/>
</dbReference>
<evidence type="ECO:0000256" key="3">
    <source>
        <dbReference type="SAM" id="SignalP"/>
    </source>
</evidence>
<evidence type="ECO:0000313" key="4">
    <source>
        <dbReference type="EMBL" id="SFH81052.1"/>
    </source>
</evidence>
<protein>
    <recommendedName>
        <fullName evidence="2">Protein CyaE</fullName>
    </recommendedName>
</protein>
<keyword evidence="2" id="KW-0204">Cytolysis</keyword>
<dbReference type="InterPro" id="IPR028351">
    <property type="entry name" value="CyaE"/>
</dbReference>
<dbReference type="PANTHER" id="PTHR30203:SF29">
    <property type="entry name" value="PROTEIN CYAE"/>
    <property type="match status" value="1"/>
</dbReference>
<keyword evidence="2" id="KW-0472">Membrane</keyword>
<dbReference type="OrthoDB" id="8553524at2"/>
<dbReference type="Pfam" id="PF02321">
    <property type="entry name" value="OEP"/>
    <property type="match status" value="2"/>
</dbReference>
<keyword evidence="2" id="KW-0354">Hemolysis</keyword>
<keyword evidence="3" id="KW-0732">Signal</keyword>
<reference evidence="4 5" key="1">
    <citation type="submission" date="2016-10" db="EMBL/GenBank/DDBJ databases">
        <authorList>
            <person name="de Groot N.N."/>
        </authorList>
    </citation>
    <scope>NUCLEOTIDE SEQUENCE [LARGE SCALE GENOMIC DNA]</scope>
    <source>
        <strain evidence="4 5">LMG 23650</strain>
    </source>
</reference>
<name>A0A1I3D2W2_9BURK</name>
<feature type="chain" id="PRO_5011727552" description="Protein CyaE" evidence="3">
    <location>
        <begin position="23"/>
        <end position="478"/>
    </location>
</feature>
<keyword evidence="2" id="KW-0998">Cell outer membrane</keyword>
<gene>
    <name evidence="4" type="ORF">SAMN05192543_10181</name>
</gene>
<comment type="subcellular location">
    <subcellularLocation>
        <location evidence="2">Cell outer membrane</location>
        <topology evidence="2">Peripheral membrane protein</topology>
    </subcellularLocation>
</comment>
<feature type="signal peptide" evidence="3">
    <location>
        <begin position="1"/>
        <end position="22"/>
    </location>
</feature>